<evidence type="ECO:0000313" key="6">
    <source>
        <dbReference type="Proteomes" id="UP001597511"/>
    </source>
</evidence>
<dbReference type="EC" id="2.7.13.3" evidence="5"/>
<proteinExistence type="predicted"/>
<keyword evidence="1" id="KW-0175">Coiled coil</keyword>
<evidence type="ECO:0000256" key="3">
    <source>
        <dbReference type="SAM" id="SignalP"/>
    </source>
</evidence>
<keyword evidence="6" id="KW-1185">Reference proteome</keyword>
<comment type="caution">
    <text evidence="5">The sequence shown here is derived from an EMBL/GenBank/DDBJ whole genome shotgun (WGS) entry which is preliminary data.</text>
</comment>
<name>A0ABW6A478_9BACT</name>
<feature type="domain" description="Histidine kinase" evidence="4">
    <location>
        <begin position="482"/>
        <end position="576"/>
    </location>
</feature>
<evidence type="ECO:0000256" key="1">
    <source>
        <dbReference type="SAM" id="Coils"/>
    </source>
</evidence>
<dbReference type="SMART" id="SM00387">
    <property type="entry name" value="HATPase_c"/>
    <property type="match status" value="1"/>
</dbReference>
<gene>
    <name evidence="5" type="ORF">ACFS6H_06190</name>
</gene>
<dbReference type="Proteomes" id="UP001597511">
    <property type="component" value="Unassembled WGS sequence"/>
</dbReference>
<dbReference type="InterPro" id="IPR036890">
    <property type="entry name" value="HATPase_C_sf"/>
</dbReference>
<dbReference type="PANTHER" id="PTHR34220:SF7">
    <property type="entry name" value="SENSOR HISTIDINE KINASE YPDA"/>
    <property type="match status" value="1"/>
</dbReference>
<dbReference type="Gene3D" id="3.30.565.10">
    <property type="entry name" value="Histidine kinase-like ATPase, C-terminal domain"/>
    <property type="match status" value="1"/>
</dbReference>
<dbReference type="InterPro" id="IPR005467">
    <property type="entry name" value="His_kinase_dom"/>
</dbReference>
<keyword evidence="5" id="KW-0808">Transferase</keyword>
<organism evidence="5 6">
    <name type="scientific">Terrimonas rubra</name>
    <dbReference type="NCBI Taxonomy" id="1035890"/>
    <lineage>
        <taxon>Bacteria</taxon>
        <taxon>Pseudomonadati</taxon>
        <taxon>Bacteroidota</taxon>
        <taxon>Chitinophagia</taxon>
        <taxon>Chitinophagales</taxon>
        <taxon>Chitinophagaceae</taxon>
        <taxon>Terrimonas</taxon>
    </lineage>
</organism>
<feature type="chain" id="PRO_5045969607" evidence="3">
    <location>
        <begin position="26"/>
        <end position="577"/>
    </location>
</feature>
<dbReference type="InterPro" id="IPR010559">
    <property type="entry name" value="Sig_transdc_His_kin_internal"/>
</dbReference>
<evidence type="ECO:0000256" key="2">
    <source>
        <dbReference type="SAM" id="Phobius"/>
    </source>
</evidence>
<accession>A0ABW6A478</accession>
<keyword evidence="2" id="KW-0472">Membrane</keyword>
<protein>
    <submittedName>
        <fullName evidence="5">Sensor histidine kinase</fullName>
        <ecNumber evidence="5">2.7.13.3</ecNumber>
    </submittedName>
</protein>
<dbReference type="Pfam" id="PF02518">
    <property type="entry name" value="HATPase_c"/>
    <property type="match status" value="1"/>
</dbReference>
<dbReference type="SUPFAM" id="SSF55874">
    <property type="entry name" value="ATPase domain of HSP90 chaperone/DNA topoisomerase II/histidine kinase"/>
    <property type="match status" value="1"/>
</dbReference>
<keyword evidence="5" id="KW-0418">Kinase</keyword>
<keyword evidence="2" id="KW-1133">Transmembrane helix</keyword>
<feature type="transmembrane region" description="Helical" evidence="2">
    <location>
        <begin position="345"/>
        <end position="363"/>
    </location>
</feature>
<feature type="signal peptide" evidence="3">
    <location>
        <begin position="1"/>
        <end position="25"/>
    </location>
</feature>
<dbReference type="PANTHER" id="PTHR34220">
    <property type="entry name" value="SENSOR HISTIDINE KINASE YPDA"/>
    <property type="match status" value="1"/>
</dbReference>
<keyword evidence="2" id="KW-0812">Transmembrane</keyword>
<evidence type="ECO:0000259" key="4">
    <source>
        <dbReference type="PROSITE" id="PS50109"/>
    </source>
</evidence>
<sequence length="577" mass="65220">MIYRKHLFYSAISMMFLLKVSLGIAQDKRNNTFGNVFLFNTNATEKANRVRQPVYFPVSDTAIYTIFDQLNNTSGNFIATEPASPVMLGVKLNPALMYFYSAVVGSITQQYYSFLIRDSSDVVLVAMGINASNYKDFRYRVVENDSVELIPWSPVTDLRMDYGAKQPFAFIGTFNRPGKWIVVEVCNSKNYAVREGVVFDWRTDIQPRLEQVIVEVPGNYFNLAFTGANKGYATTFDSITHAPKDLRFPADSIRSLTFQLKKEETRVYGVHLIRMAGEKRDTLYLGMADRHGYFFADPLYFNTPGKYQLIFQRQSRYPEWNESLLLRIPFEVTGASPGNTLARGLLLALGLTVIVFFLGFWLYRNKAKKKMQQLSQQKEAVQLQLRTVRSQLNPHFIFNALASIQNLVNKQAITEANHYLSRFASLTRATLNSSEQDMISLEQEWKLADDYLAMEQLRFGFTYTLVMDEKLNPGIIDIPPLLLQPLIENAAKHGVAGKPGGHITVTAAPAGKTLQLTVTDNGPGFQPDNINGGFGLKLSRERIYLLNNLYPGEPFVMHIQSAATGTTITITLNNWLP</sequence>
<dbReference type="GO" id="GO:0004673">
    <property type="term" value="F:protein histidine kinase activity"/>
    <property type="evidence" value="ECO:0007669"/>
    <property type="project" value="UniProtKB-EC"/>
</dbReference>
<feature type="coiled-coil region" evidence="1">
    <location>
        <begin position="364"/>
        <end position="391"/>
    </location>
</feature>
<evidence type="ECO:0000313" key="5">
    <source>
        <dbReference type="EMBL" id="MFD2919295.1"/>
    </source>
</evidence>
<dbReference type="PROSITE" id="PS50109">
    <property type="entry name" value="HIS_KIN"/>
    <property type="match status" value="1"/>
</dbReference>
<reference evidence="6" key="1">
    <citation type="journal article" date="2019" name="Int. J. Syst. Evol. Microbiol.">
        <title>The Global Catalogue of Microorganisms (GCM) 10K type strain sequencing project: providing services to taxonomists for standard genome sequencing and annotation.</title>
        <authorList>
            <consortium name="The Broad Institute Genomics Platform"/>
            <consortium name="The Broad Institute Genome Sequencing Center for Infectious Disease"/>
            <person name="Wu L."/>
            <person name="Ma J."/>
        </authorList>
    </citation>
    <scope>NUCLEOTIDE SEQUENCE [LARGE SCALE GENOMIC DNA]</scope>
    <source>
        <strain evidence="6">KCTC 23299</strain>
    </source>
</reference>
<keyword evidence="3" id="KW-0732">Signal</keyword>
<dbReference type="Pfam" id="PF06580">
    <property type="entry name" value="His_kinase"/>
    <property type="match status" value="1"/>
</dbReference>
<dbReference type="EMBL" id="JBHUOZ010000001">
    <property type="protein sequence ID" value="MFD2919295.1"/>
    <property type="molecule type" value="Genomic_DNA"/>
</dbReference>
<dbReference type="InterPro" id="IPR003594">
    <property type="entry name" value="HATPase_dom"/>
</dbReference>
<dbReference type="InterPro" id="IPR050640">
    <property type="entry name" value="Bact_2-comp_sensor_kinase"/>
</dbReference>
<dbReference type="RefSeq" id="WP_386096340.1">
    <property type="nucleotide sequence ID" value="NZ_JBHUOZ010000001.1"/>
</dbReference>